<sequence>PVERVGAALPRLLEVLPDHGVDVGALALAALEDAAATPAGVPAATWGRLHRLRTVHGLDGTPWHDAVERPGEGSPLPGDTDCVLATSSVPGLSPDGLGDTGLRGPVARYVWDLADRGASRWVVPLGADGVQGAPHAADQLPLWLAGRLAPVPPTRPDDAVDDGPPAARTPEETA</sequence>
<accession>A0A849BS18</accession>
<dbReference type="InterPro" id="IPR029055">
    <property type="entry name" value="Ntn_hydrolases_N"/>
</dbReference>
<evidence type="ECO:0000313" key="3">
    <source>
        <dbReference type="Proteomes" id="UP000555552"/>
    </source>
</evidence>
<dbReference type="GO" id="GO:0016787">
    <property type="term" value="F:hydrolase activity"/>
    <property type="evidence" value="ECO:0007669"/>
    <property type="project" value="InterPro"/>
</dbReference>
<feature type="region of interest" description="Disordered" evidence="1">
    <location>
        <begin position="148"/>
        <end position="174"/>
    </location>
</feature>
<reference evidence="2 3" key="1">
    <citation type="submission" date="2020-05" db="EMBL/GenBank/DDBJ databases">
        <title>MicrobeNet Type strains.</title>
        <authorList>
            <person name="Nicholson A.C."/>
        </authorList>
    </citation>
    <scope>NUCLEOTIDE SEQUENCE [LARGE SCALE GENOMIC DNA]</scope>
    <source>
        <strain evidence="2 3">JCM 14547</strain>
    </source>
</reference>
<comment type="caution">
    <text evidence="2">The sequence shown here is derived from an EMBL/GenBank/DDBJ whole genome shotgun (WGS) entry which is preliminary data.</text>
</comment>
<dbReference type="InterPro" id="IPR043147">
    <property type="entry name" value="Penicillin_amidase_A-knob"/>
</dbReference>
<dbReference type="Gene3D" id="3.60.20.10">
    <property type="entry name" value="Glutamine Phosphoribosylpyrophosphate, subunit 1, domain 1"/>
    <property type="match status" value="1"/>
</dbReference>
<gene>
    <name evidence="2" type="ORF">HLB09_09245</name>
</gene>
<organism evidence="2 3">
    <name type="scientific">Pseudokineococcus marinus</name>
    <dbReference type="NCBI Taxonomy" id="351215"/>
    <lineage>
        <taxon>Bacteria</taxon>
        <taxon>Bacillati</taxon>
        <taxon>Actinomycetota</taxon>
        <taxon>Actinomycetes</taxon>
        <taxon>Kineosporiales</taxon>
        <taxon>Kineosporiaceae</taxon>
        <taxon>Pseudokineococcus</taxon>
    </lineage>
</organism>
<dbReference type="AlphaFoldDB" id="A0A849BS18"/>
<dbReference type="RefSeq" id="WP_171203095.1">
    <property type="nucleotide sequence ID" value="NZ_JABEMA010000119.1"/>
</dbReference>
<evidence type="ECO:0008006" key="4">
    <source>
        <dbReference type="Google" id="ProtNLM"/>
    </source>
</evidence>
<dbReference type="Pfam" id="PF01804">
    <property type="entry name" value="Penicil_amidase"/>
    <property type="match status" value="1"/>
</dbReference>
<dbReference type="PANTHER" id="PTHR34218:SF4">
    <property type="entry name" value="ACYL-HOMOSERINE LACTONE ACYLASE QUIP"/>
    <property type="match status" value="1"/>
</dbReference>
<dbReference type="Gene3D" id="1.10.1400.10">
    <property type="match status" value="1"/>
</dbReference>
<dbReference type="Proteomes" id="UP000555552">
    <property type="component" value="Unassembled WGS sequence"/>
</dbReference>
<dbReference type="GO" id="GO:0017000">
    <property type="term" value="P:antibiotic biosynthetic process"/>
    <property type="evidence" value="ECO:0007669"/>
    <property type="project" value="InterPro"/>
</dbReference>
<feature type="non-terminal residue" evidence="2">
    <location>
        <position position="1"/>
    </location>
</feature>
<keyword evidence="3" id="KW-1185">Reference proteome</keyword>
<dbReference type="PANTHER" id="PTHR34218">
    <property type="entry name" value="PEPTIDASE S45 PENICILLIN AMIDASE"/>
    <property type="match status" value="1"/>
</dbReference>
<name>A0A849BS18_9ACTN</name>
<protein>
    <recommendedName>
        <fullName evidence="4">Penicillin acylase family protein</fullName>
    </recommendedName>
</protein>
<dbReference type="InterPro" id="IPR002692">
    <property type="entry name" value="S45"/>
</dbReference>
<evidence type="ECO:0000313" key="2">
    <source>
        <dbReference type="EMBL" id="NNH23274.1"/>
    </source>
</evidence>
<dbReference type="SUPFAM" id="SSF56235">
    <property type="entry name" value="N-terminal nucleophile aminohydrolases (Ntn hydrolases)"/>
    <property type="match status" value="1"/>
</dbReference>
<evidence type="ECO:0000256" key="1">
    <source>
        <dbReference type="SAM" id="MobiDB-lite"/>
    </source>
</evidence>
<dbReference type="EMBL" id="JABEMA010000119">
    <property type="protein sequence ID" value="NNH23274.1"/>
    <property type="molecule type" value="Genomic_DNA"/>
</dbReference>
<proteinExistence type="predicted"/>